<evidence type="ECO:0000259" key="8">
    <source>
        <dbReference type="Pfam" id="PF14322"/>
    </source>
</evidence>
<evidence type="ECO:0000256" key="1">
    <source>
        <dbReference type="ARBA" id="ARBA00004442"/>
    </source>
</evidence>
<proteinExistence type="inferred from homology"/>
<organism evidence="9 10">
    <name type="scientific">Segatella cerevisiae</name>
    <dbReference type="NCBI Taxonomy" id="2053716"/>
    <lineage>
        <taxon>Bacteria</taxon>
        <taxon>Pseudomonadati</taxon>
        <taxon>Bacteroidota</taxon>
        <taxon>Bacteroidia</taxon>
        <taxon>Bacteroidales</taxon>
        <taxon>Prevotellaceae</taxon>
        <taxon>Segatella</taxon>
    </lineage>
</organism>
<feature type="domain" description="RagB/SusD" evidence="7">
    <location>
        <begin position="267"/>
        <end position="608"/>
    </location>
</feature>
<accession>A0ABT1BT86</accession>
<evidence type="ECO:0000256" key="5">
    <source>
        <dbReference type="ARBA" id="ARBA00023237"/>
    </source>
</evidence>
<evidence type="ECO:0000256" key="6">
    <source>
        <dbReference type="SAM" id="SignalP"/>
    </source>
</evidence>
<protein>
    <submittedName>
        <fullName evidence="9">RagB/SusD family nutrient uptake outer membrane protein</fullName>
    </submittedName>
</protein>
<evidence type="ECO:0000256" key="4">
    <source>
        <dbReference type="ARBA" id="ARBA00023136"/>
    </source>
</evidence>
<dbReference type="Gene3D" id="1.25.40.390">
    <property type="match status" value="1"/>
</dbReference>
<evidence type="ECO:0000313" key="9">
    <source>
        <dbReference type="EMBL" id="MCO6024294.1"/>
    </source>
</evidence>
<dbReference type="InterPro" id="IPR011990">
    <property type="entry name" value="TPR-like_helical_dom_sf"/>
</dbReference>
<keyword evidence="5" id="KW-0998">Cell outer membrane</keyword>
<dbReference type="EMBL" id="JAMXLY010000001">
    <property type="protein sequence ID" value="MCO6024294.1"/>
    <property type="molecule type" value="Genomic_DNA"/>
</dbReference>
<dbReference type="InterPro" id="IPR012944">
    <property type="entry name" value="SusD_RagB_dom"/>
</dbReference>
<feature type="chain" id="PRO_5047214728" evidence="6">
    <location>
        <begin position="24"/>
        <end position="608"/>
    </location>
</feature>
<feature type="domain" description="SusD-like N-terminal" evidence="8">
    <location>
        <begin position="24"/>
        <end position="208"/>
    </location>
</feature>
<evidence type="ECO:0000256" key="2">
    <source>
        <dbReference type="ARBA" id="ARBA00006275"/>
    </source>
</evidence>
<sequence length="608" mass="68553">MKKNIYTTLIAIFAIIMTLTSCSDFLDANNKSAGGTASDHFNKNVSYLLVSTYNSLKNIVYNPSLYCEGTDLYINTRGKDAGVYNEYTLTPEDNTVSSYYSDVYQTINYANGVLSYTDSTSETGCEARFLRNFGYYLLTQEFGSVPYITKYIDEGSNKNYPKTSLSTIYSSMIKDLTDLYNNSTLPEQNHLGHASKQAVAALLAKTYLANGWDINTTLNDAQEGTYTVKDTKDFISAAAWAEKAIDGISLTMDFDKKWAPENEGNSEEIFSVQYDRASYPGDVSDGGHNMQYNFGGYYGDCTTLGMKTCSSVDAQSEKSMYLFSPGDKRYEGTYMTTMYNATLMANGKTANWGTQGYFAYYNSTKRDTLTIAHRYFPYYITEAEAEKEFETHKNQYRFRKDVDANTVSADILSLPNIVHYTFNADGSVASKVYQDLTTYNNQVNNGVCVKKFDDPNSAQLTKDNDYRDIVVFHVSDMYLVAAEAYLMAGQTTQSLDKVNEVRERAGLSTLNSFTAYQPSYSISSSFHLTPLDVILDERARELYAEGKRWIDLRRTKQLIRYNVEFNPSIGSASQMANKEGEYKWYRPIPENEISSNTGITEKDQNPGY</sequence>
<dbReference type="PROSITE" id="PS51257">
    <property type="entry name" value="PROKAR_LIPOPROTEIN"/>
    <property type="match status" value="1"/>
</dbReference>
<name>A0ABT1BT86_9BACT</name>
<evidence type="ECO:0000313" key="10">
    <source>
        <dbReference type="Proteomes" id="UP001204015"/>
    </source>
</evidence>
<feature type="signal peptide" evidence="6">
    <location>
        <begin position="1"/>
        <end position="23"/>
    </location>
</feature>
<comment type="caution">
    <text evidence="9">The sequence shown here is derived from an EMBL/GenBank/DDBJ whole genome shotgun (WGS) entry which is preliminary data.</text>
</comment>
<dbReference type="RefSeq" id="WP_252759656.1">
    <property type="nucleotide sequence ID" value="NZ_JAMXLY010000001.1"/>
</dbReference>
<dbReference type="InterPro" id="IPR033985">
    <property type="entry name" value="SusD-like_N"/>
</dbReference>
<dbReference type="Pfam" id="PF14322">
    <property type="entry name" value="SusD-like_3"/>
    <property type="match status" value="1"/>
</dbReference>
<comment type="similarity">
    <text evidence="2">Belongs to the SusD family.</text>
</comment>
<reference evidence="9 10" key="1">
    <citation type="submission" date="2022-06" db="EMBL/GenBank/DDBJ databases">
        <title>A taxonomic note on the genus Prevotella: Description of four novel genera and emended description of the genera Hallella and Xylanibacter.</title>
        <authorList>
            <person name="Hitch T.C.A."/>
        </authorList>
    </citation>
    <scope>NUCLEOTIDE SEQUENCE [LARGE SCALE GENOMIC DNA]</scope>
    <source>
        <strain evidence="9 10">DSM 100619</strain>
    </source>
</reference>
<dbReference type="Pfam" id="PF07980">
    <property type="entry name" value="SusD_RagB"/>
    <property type="match status" value="1"/>
</dbReference>
<evidence type="ECO:0000259" key="7">
    <source>
        <dbReference type="Pfam" id="PF07980"/>
    </source>
</evidence>
<evidence type="ECO:0000256" key="3">
    <source>
        <dbReference type="ARBA" id="ARBA00022729"/>
    </source>
</evidence>
<dbReference type="SUPFAM" id="SSF48452">
    <property type="entry name" value="TPR-like"/>
    <property type="match status" value="1"/>
</dbReference>
<keyword evidence="4" id="KW-0472">Membrane</keyword>
<keyword evidence="3 6" id="KW-0732">Signal</keyword>
<comment type="subcellular location">
    <subcellularLocation>
        <location evidence="1">Cell outer membrane</location>
    </subcellularLocation>
</comment>
<keyword evidence="10" id="KW-1185">Reference proteome</keyword>
<gene>
    <name evidence="9" type="ORF">NG821_00280</name>
</gene>
<dbReference type="Proteomes" id="UP001204015">
    <property type="component" value="Unassembled WGS sequence"/>
</dbReference>